<evidence type="ECO:0000313" key="2">
    <source>
        <dbReference type="Proteomes" id="UP001055172"/>
    </source>
</evidence>
<sequence length="287" mass="33091">MKGISIPKSSKIVAQFRFKTKITNEFKTHYLYHDIHKPIVVQTMSEREVVPPRFQGPRAAPYDPKWEDQDGIWTITPTPDTRTDILRQSQLVDGSTVTIRSGRDPQTPWFLSVLRTSAGLFVPCITTSEQFVWRIREVLRPTPSKSTISVNPSLRPLKHDASLCLTFDFEDNPRGYRDFKDDYRGFRNVDFPPSDSKRLVLVESPNKSDVWQDRGVLLLANGDDLKADSSNRVMTMDDAEISVRIAQFRIDVRDDDYDILQKDGNDIESQYQEQKKKMKTKDHGVLK</sequence>
<keyword evidence="2" id="KW-1185">Reference proteome</keyword>
<dbReference type="EMBL" id="BPPX01000004">
    <property type="protein sequence ID" value="GJC79653.1"/>
    <property type="molecule type" value="Genomic_DNA"/>
</dbReference>
<comment type="caution">
    <text evidence="1">The sequence shown here is derived from an EMBL/GenBank/DDBJ whole genome shotgun (WGS) entry which is preliminary data.</text>
</comment>
<evidence type="ECO:0000313" key="1">
    <source>
        <dbReference type="EMBL" id="GJC79653.1"/>
    </source>
</evidence>
<accession>A0AA37GEW1</accession>
<organism evidence="1 2">
    <name type="scientific">Colletotrichum liriopes</name>
    <dbReference type="NCBI Taxonomy" id="708192"/>
    <lineage>
        <taxon>Eukaryota</taxon>
        <taxon>Fungi</taxon>
        <taxon>Dikarya</taxon>
        <taxon>Ascomycota</taxon>
        <taxon>Pezizomycotina</taxon>
        <taxon>Sordariomycetes</taxon>
        <taxon>Hypocreomycetidae</taxon>
        <taxon>Glomerellales</taxon>
        <taxon>Glomerellaceae</taxon>
        <taxon>Colletotrichum</taxon>
        <taxon>Colletotrichum spaethianum species complex</taxon>
    </lineage>
</organism>
<reference evidence="1 2" key="1">
    <citation type="submission" date="2021-07" db="EMBL/GenBank/DDBJ databases">
        <title>Genome data of Colletotrichum spaethianum.</title>
        <authorList>
            <person name="Utami Y.D."/>
            <person name="Hiruma K."/>
        </authorList>
    </citation>
    <scope>NUCLEOTIDE SEQUENCE [LARGE SCALE GENOMIC DNA]</scope>
    <source>
        <strain evidence="1 2">MAFF 242679</strain>
    </source>
</reference>
<dbReference type="Proteomes" id="UP001055172">
    <property type="component" value="Unassembled WGS sequence"/>
</dbReference>
<protein>
    <submittedName>
        <fullName evidence="1">Uncharacterized protein</fullName>
    </submittedName>
</protein>
<proteinExistence type="predicted"/>
<dbReference type="AlphaFoldDB" id="A0AA37GEW1"/>
<gene>
    <name evidence="1" type="ORF">ColLi_02491</name>
</gene>
<name>A0AA37GEW1_9PEZI</name>